<dbReference type="Proteomes" id="UP001221898">
    <property type="component" value="Unassembled WGS sequence"/>
</dbReference>
<proteinExistence type="predicted"/>
<reference evidence="3" key="1">
    <citation type="journal article" date="2023" name="Science">
        <title>Genome structures resolve the early diversification of teleost fishes.</title>
        <authorList>
            <person name="Parey E."/>
            <person name="Louis A."/>
            <person name="Montfort J."/>
            <person name="Bouchez O."/>
            <person name="Roques C."/>
            <person name="Iampietro C."/>
            <person name="Lluch J."/>
            <person name="Castinel A."/>
            <person name="Donnadieu C."/>
            <person name="Desvignes T."/>
            <person name="Floi Bucao C."/>
            <person name="Jouanno E."/>
            <person name="Wen M."/>
            <person name="Mejri S."/>
            <person name="Dirks R."/>
            <person name="Jansen H."/>
            <person name="Henkel C."/>
            <person name="Chen W.J."/>
            <person name="Zahm M."/>
            <person name="Cabau C."/>
            <person name="Klopp C."/>
            <person name="Thompson A.W."/>
            <person name="Robinson-Rechavi M."/>
            <person name="Braasch I."/>
            <person name="Lecointre G."/>
            <person name="Bobe J."/>
            <person name="Postlethwait J.H."/>
            <person name="Berthelot C."/>
            <person name="Roest Crollius H."/>
            <person name="Guiguen Y."/>
        </authorList>
    </citation>
    <scope>NUCLEOTIDE SEQUENCE</scope>
    <source>
        <strain evidence="3">NC1722</strain>
    </source>
</reference>
<dbReference type="Gene3D" id="2.60.40.10">
    <property type="entry name" value="Immunoglobulins"/>
    <property type="match status" value="1"/>
</dbReference>
<protein>
    <recommendedName>
        <fullName evidence="2">C19orf38 Ig domain-containing protein</fullName>
    </recommendedName>
</protein>
<feature type="domain" description="C19orf38 Ig" evidence="2">
    <location>
        <begin position="40"/>
        <end position="97"/>
    </location>
</feature>
<keyword evidence="1" id="KW-1133">Transmembrane helix</keyword>
<gene>
    <name evidence="3" type="ORF">AAFF_G00070510</name>
</gene>
<keyword evidence="1" id="KW-0472">Membrane</keyword>
<dbReference type="Pfam" id="PF17737">
    <property type="entry name" value="Ig_C19orf38"/>
    <property type="match status" value="1"/>
</dbReference>
<accession>A0AAD7WDB3</accession>
<evidence type="ECO:0000313" key="3">
    <source>
        <dbReference type="EMBL" id="KAJ8392847.1"/>
    </source>
</evidence>
<name>A0AAD7WDB3_9TELE</name>
<feature type="transmembrane region" description="Helical" evidence="1">
    <location>
        <begin position="120"/>
        <end position="141"/>
    </location>
</feature>
<dbReference type="InterPro" id="IPR013783">
    <property type="entry name" value="Ig-like_fold"/>
</dbReference>
<keyword evidence="1" id="KW-0812">Transmembrane</keyword>
<organism evidence="3 4">
    <name type="scientific">Aldrovandia affinis</name>
    <dbReference type="NCBI Taxonomy" id="143900"/>
    <lineage>
        <taxon>Eukaryota</taxon>
        <taxon>Metazoa</taxon>
        <taxon>Chordata</taxon>
        <taxon>Craniata</taxon>
        <taxon>Vertebrata</taxon>
        <taxon>Euteleostomi</taxon>
        <taxon>Actinopterygii</taxon>
        <taxon>Neopterygii</taxon>
        <taxon>Teleostei</taxon>
        <taxon>Notacanthiformes</taxon>
        <taxon>Halosauridae</taxon>
        <taxon>Aldrovandia</taxon>
    </lineage>
</organism>
<dbReference type="AlphaFoldDB" id="A0AAD7WDB3"/>
<dbReference type="EMBL" id="JAINUG010000142">
    <property type="protein sequence ID" value="KAJ8392847.1"/>
    <property type="molecule type" value="Genomic_DNA"/>
</dbReference>
<evidence type="ECO:0000313" key="4">
    <source>
        <dbReference type="Proteomes" id="UP001221898"/>
    </source>
</evidence>
<evidence type="ECO:0000256" key="1">
    <source>
        <dbReference type="SAM" id="Phobius"/>
    </source>
</evidence>
<sequence length="208" mass="22721">MQPVHFNHPFTFPAPPVSLLIPADLMKPNISVFTTHSETLIHCEAPSIITGASFSLYHDRSENLIENTQAGEGERSVTFTAPQSSDSTLKYCCRYQFKMILSEQSDCAGVKEHELLTPRVVNVVLAVCIILVGVTAACLLWRLKKSGSNRLPATLINDTMNTTVPNEGATNNATSPDVTYSTVTPLALHSPAFQPQQETVVYSTLKTD</sequence>
<keyword evidence="4" id="KW-1185">Reference proteome</keyword>
<comment type="caution">
    <text evidence="3">The sequence shown here is derived from an EMBL/GenBank/DDBJ whole genome shotgun (WGS) entry which is preliminary data.</text>
</comment>
<dbReference type="InterPro" id="IPR041066">
    <property type="entry name" value="C19orf38_Ig"/>
</dbReference>
<evidence type="ECO:0000259" key="2">
    <source>
        <dbReference type="Pfam" id="PF17737"/>
    </source>
</evidence>